<evidence type="ECO:0000313" key="2">
    <source>
        <dbReference type="Proteomes" id="UP000199503"/>
    </source>
</evidence>
<organism evidence="1 2">
    <name type="scientific">Lentzea albida</name>
    <dbReference type="NCBI Taxonomy" id="65499"/>
    <lineage>
        <taxon>Bacteria</taxon>
        <taxon>Bacillati</taxon>
        <taxon>Actinomycetota</taxon>
        <taxon>Actinomycetes</taxon>
        <taxon>Pseudonocardiales</taxon>
        <taxon>Pseudonocardiaceae</taxon>
        <taxon>Lentzea</taxon>
    </lineage>
</organism>
<protein>
    <submittedName>
        <fullName evidence="1">Uncharacterized protein</fullName>
    </submittedName>
</protein>
<reference evidence="2" key="1">
    <citation type="submission" date="2016-10" db="EMBL/GenBank/DDBJ databases">
        <authorList>
            <person name="Varghese N."/>
            <person name="Submissions S."/>
        </authorList>
    </citation>
    <scope>NUCLEOTIDE SEQUENCE [LARGE SCALE GENOMIC DNA]</scope>
    <source>
        <strain evidence="2">DSM 44437</strain>
    </source>
</reference>
<dbReference type="STRING" id="65499.SAMN04488000_115142"/>
<gene>
    <name evidence="1" type="ORF">SAMN04488000_115142</name>
</gene>
<proteinExistence type="predicted"/>
<dbReference type="RefSeq" id="WP_089922157.1">
    <property type="nucleotide sequence ID" value="NZ_FOFV01000015.1"/>
</dbReference>
<dbReference type="EMBL" id="FOFV01000015">
    <property type="protein sequence ID" value="SES06494.1"/>
    <property type="molecule type" value="Genomic_DNA"/>
</dbReference>
<evidence type="ECO:0000313" key="1">
    <source>
        <dbReference type="EMBL" id="SES06494.1"/>
    </source>
</evidence>
<keyword evidence="2" id="KW-1185">Reference proteome</keyword>
<accession>A0A1H9UBF8</accession>
<dbReference type="AlphaFoldDB" id="A0A1H9UBF8"/>
<dbReference type="OrthoDB" id="3699359at2"/>
<dbReference type="Proteomes" id="UP000199503">
    <property type="component" value="Unassembled WGS sequence"/>
</dbReference>
<sequence>MKNMSIILSDRRLMLTELPTLKTREVDGHTEIVTDKDGAQQFVVSLFMKAKGEKGEEVKVTLGTDPGDEFEEGDIVDLVDPRASFYSFKNGRGETVSGIAYRAMGLTKIA</sequence>
<name>A0A1H9UBF8_9PSEU</name>